<feature type="non-terminal residue" evidence="1">
    <location>
        <position position="76"/>
    </location>
</feature>
<name>T0ZBM3_9ZZZZ</name>
<accession>T0ZBM3</accession>
<feature type="non-terminal residue" evidence="1">
    <location>
        <position position="1"/>
    </location>
</feature>
<evidence type="ECO:0000313" key="1">
    <source>
        <dbReference type="EMBL" id="EQD26389.1"/>
    </source>
</evidence>
<sequence length="76" mass="8746">KIGMRMSAENVSQTMNDLFGIDVSEGEIPKILKSLTEAFGDRYDDLLNAIRDSTYRHMDSTSWRNDGKNENLWTFV</sequence>
<reference evidence="1" key="2">
    <citation type="journal article" date="2014" name="ISME J.">
        <title>Microbial stratification in low pH oxic and suboxic macroscopic growths along an acid mine drainage.</title>
        <authorList>
            <person name="Mendez-Garcia C."/>
            <person name="Mesa V."/>
            <person name="Sprenger R.R."/>
            <person name="Richter M."/>
            <person name="Diez M.S."/>
            <person name="Solano J."/>
            <person name="Bargiela R."/>
            <person name="Golyshina O.V."/>
            <person name="Manteca A."/>
            <person name="Ramos J.L."/>
            <person name="Gallego J.R."/>
            <person name="Llorente I."/>
            <person name="Martins Dos Santos V.A."/>
            <person name="Jensen O.N."/>
            <person name="Pelaez A.I."/>
            <person name="Sanchez J."/>
            <person name="Ferrer M."/>
        </authorList>
    </citation>
    <scope>NUCLEOTIDE SEQUENCE</scope>
</reference>
<gene>
    <name evidence="1" type="ORF">B2A_15660</name>
</gene>
<organism evidence="1">
    <name type="scientific">mine drainage metagenome</name>
    <dbReference type="NCBI Taxonomy" id="410659"/>
    <lineage>
        <taxon>unclassified sequences</taxon>
        <taxon>metagenomes</taxon>
        <taxon>ecological metagenomes</taxon>
    </lineage>
</organism>
<comment type="caution">
    <text evidence="1">The sequence shown here is derived from an EMBL/GenBank/DDBJ whole genome shotgun (WGS) entry which is preliminary data.</text>
</comment>
<dbReference type="EMBL" id="AUZZ01011388">
    <property type="protein sequence ID" value="EQD26389.1"/>
    <property type="molecule type" value="Genomic_DNA"/>
</dbReference>
<dbReference type="AlphaFoldDB" id="T0ZBM3"/>
<proteinExistence type="predicted"/>
<protein>
    <submittedName>
        <fullName evidence="1">Uncharacterized protein</fullName>
    </submittedName>
</protein>
<reference evidence="1" key="1">
    <citation type="submission" date="2013-08" db="EMBL/GenBank/DDBJ databases">
        <authorList>
            <person name="Mendez C."/>
            <person name="Richter M."/>
            <person name="Ferrer M."/>
            <person name="Sanchez J."/>
        </authorList>
    </citation>
    <scope>NUCLEOTIDE SEQUENCE</scope>
</reference>